<name>A0A9P5JX57_9AGAM</name>
<dbReference type="Proteomes" id="UP000759537">
    <property type="component" value="Unassembled WGS sequence"/>
</dbReference>
<dbReference type="AlphaFoldDB" id="A0A9P5JX57"/>
<evidence type="ECO:0000313" key="2">
    <source>
        <dbReference type="Proteomes" id="UP000759537"/>
    </source>
</evidence>
<gene>
    <name evidence="1" type="ORF">DFH94DRAFT_297680</name>
</gene>
<proteinExistence type="predicted"/>
<sequence>MIKVEQVADVVDNVGTLCQKYNLEEKDLPFGLHGIFQSLKTELDGIESALTQSKEIGSVKQVLLRKDLLLKVKQYDGMLSNVLQRSQVTLALDARFAQLAYQKEHRVTQSIPPAPLRSSDVAMLASRTFRAACRTISDLRPYTFQVSYGSRLAVAVRIG</sequence>
<organism evidence="1 2">
    <name type="scientific">Russula ochroleuca</name>
    <dbReference type="NCBI Taxonomy" id="152965"/>
    <lineage>
        <taxon>Eukaryota</taxon>
        <taxon>Fungi</taxon>
        <taxon>Dikarya</taxon>
        <taxon>Basidiomycota</taxon>
        <taxon>Agaricomycotina</taxon>
        <taxon>Agaricomycetes</taxon>
        <taxon>Russulales</taxon>
        <taxon>Russulaceae</taxon>
        <taxon>Russula</taxon>
    </lineage>
</organism>
<reference evidence="1" key="1">
    <citation type="submission" date="2019-10" db="EMBL/GenBank/DDBJ databases">
        <authorList>
            <consortium name="DOE Joint Genome Institute"/>
            <person name="Kuo A."/>
            <person name="Miyauchi S."/>
            <person name="Kiss E."/>
            <person name="Drula E."/>
            <person name="Kohler A."/>
            <person name="Sanchez-Garcia M."/>
            <person name="Andreopoulos B."/>
            <person name="Barry K.W."/>
            <person name="Bonito G."/>
            <person name="Buee M."/>
            <person name="Carver A."/>
            <person name="Chen C."/>
            <person name="Cichocki N."/>
            <person name="Clum A."/>
            <person name="Culley D."/>
            <person name="Crous P.W."/>
            <person name="Fauchery L."/>
            <person name="Girlanda M."/>
            <person name="Hayes R."/>
            <person name="Keri Z."/>
            <person name="LaButti K."/>
            <person name="Lipzen A."/>
            <person name="Lombard V."/>
            <person name="Magnuson J."/>
            <person name="Maillard F."/>
            <person name="Morin E."/>
            <person name="Murat C."/>
            <person name="Nolan M."/>
            <person name="Ohm R."/>
            <person name="Pangilinan J."/>
            <person name="Pereira M."/>
            <person name="Perotto S."/>
            <person name="Peter M."/>
            <person name="Riley R."/>
            <person name="Sitrit Y."/>
            <person name="Stielow B."/>
            <person name="Szollosi G."/>
            <person name="Zifcakova L."/>
            <person name="Stursova M."/>
            <person name="Spatafora J.W."/>
            <person name="Tedersoo L."/>
            <person name="Vaario L.-M."/>
            <person name="Yamada A."/>
            <person name="Yan M."/>
            <person name="Wang P."/>
            <person name="Xu J."/>
            <person name="Bruns T."/>
            <person name="Baldrian P."/>
            <person name="Vilgalys R."/>
            <person name="Henrissat B."/>
            <person name="Grigoriev I.V."/>
            <person name="Hibbett D."/>
            <person name="Nagy L.G."/>
            <person name="Martin F.M."/>
        </authorList>
    </citation>
    <scope>NUCLEOTIDE SEQUENCE</scope>
    <source>
        <strain evidence="1">Prilba</strain>
    </source>
</reference>
<dbReference type="OrthoDB" id="431454at2759"/>
<protein>
    <submittedName>
        <fullName evidence="1">Uncharacterized protein</fullName>
    </submittedName>
</protein>
<dbReference type="EMBL" id="WHVB01000036">
    <property type="protein sequence ID" value="KAF8467505.1"/>
    <property type="molecule type" value="Genomic_DNA"/>
</dbReference>
<keyword evidence="2" id="KW-1185">Reference proteome</keyword>
<accession>A0A9P5JX57</accession>
<reference evidence="1" key="2">
    <citation type="journal article" date="2020" name="Nat. Commun.">
        <title>Large-scale genome sequencing of mycorrhizal fungi provides insights into the early evolution of symbiotic traits.</title>
        <authorList>
            <person name="Miyauchi S."/>
            <person name="Kiss E."/>
            <person name="Kuo A."/>
            <person name="Drula E."/>
            <person name="Kohler A."/>
            <person name="Sanchez-Garcia M."/>
            <person name="Morin E."/>
            <person name="Andreopoulos B."/>
            <person name="Barry K.W."/>
            <person name="Bonito G."/>
            <person name="Buee M."/>
            <person name="Carver A."/>
            <person name="Chen C."/>
            <person name="Cichocki N."/>
            <person name="Clum A."/>
            <person name="Culley D."/>
            <person name="Crous P.W."/>
            <person name="Fauchery L."/>
            <person name="Girlanda M."/>
            <person name="Hayes R.D."/>
            <person name="Keri Z."/>
            <person name="LaButti K."/>
            <person name="Lipzen A."/>
            <person name="Lombard V."/>
            <person name="Magnuson J."/>
            <person name="Maillard F."/>
            <person name="Murat C."/>
            <person name="Nolan M."/>
            <person name="Ohm R.A."/>
            <person name="Pangilinan J."/>
            <person name="Pereira M.F."/>
            <person name="Perotto S."/>
            <person name="Peter M."/>
            <person name="Pfister S."/>
            <person name="Riley R."/>
            <person name="Sitrit Y."/>
            <person name="Stielow J.B."/>
            <person name="Szollosi G."/>
            <person name="Zifcakova L."/>
            <person name="Stursova M."/>
            <person name="Spatafora J.W."/>
            <person name="Tedersoo L."/>
            <person name="Vaario L.M."/>
            <person name="Yamada A."/>
            <person name="Yan M."/>
            <person name="Wang P."/>
            <person name="Xu J."/>
            <person name="Bruns T."/>
            <person name="Baldrian P."/>
            <person name="Vilgalys R."/>
            <person name="Dunand C."/>
            <person name="Henrissat B."/>
            <person name="Grigoriev I.V."/>
            <person name="Hibbett D."/>
            <person name="Nagy L.G."/>
            <person name="Martin F.M."/>
        </authorList>
    </citation>
    <scope>NUCLEOTIDE SEQUENCE</scope>
    <source>
        <strain evidence="1">Prilba</strain>
    </source>
</reference>
<comment type="caution">
    <text evidence="1">The sequence shown here is derived from an EMBL/GenBank/DDBJ whole genome shotgun (WGS) entry which is preliminary data.</text>
</comment>
<evidence type="ECO:0000313" key="1">
    <source>
        <dbReference type="EMBL" id="KAF8467505.1"/>
    </source>
</evidence>